<dbReference type="Proteomes" id="UP000199050">
    <property type="component" value="Unassembled WGS sequence"/>
</dbReference>
<dbReference type="SMART" id="SM00228">
    <property type="entry name" value="PDZ"/>
    <property type="match status" value="1"/>
</dbReference>
<evidence type="ECO:0000256" key="1">
    <source>
        <dbReference type="SAM" id="MobiDB-lite"/>
    </source>
</evidence>
<dbReference type="SUPFAM" id="SSF50156">
    <property type="entry name" value="PDZ domain-like"/>
    <property type="match status" value="1"/>
</dbReference>
<reference evidence="5" key="1">
    <citation type="submission" date="2016-10" db="EMBL/GenBank/DDBJ databases">
        <authorList>
            <person name="Varghese N."/>
            <person name="Submissions S."/>
        </authorList>
    </citation>
    <scope>NUCLEOTIDE SEQUENCE [LARGE SCALE GENOMIC DNA]</scope>
    <source>
        <strain evidence="5">CGMCC 1.11012</strain>
    </source>
</reference>
<dbReference type="Gene3D" id="2.30.42.10">
    <property type="match status" value="1"/>
</dbReference>
<name>A0A1G8NGX6_9BACL</name>
<sequence length="454" mass="49174">MNEMLELLTSLGTAVIHLLIQPYYYIALLFIVLYYRRQVALERKLIHVKQHSWGPETWRTVWSGLVMGLLVSVAAVALGISVPPDAVICIWIVSLVLMLFRVRFLCFAYSIGLLGIIQFIFSLFPDALQAGTAGRLVTALREMDIPALLVLAGLLHLAEALLARWQGARLASPLFLEGKRGKVVGGYQLEAFWPLPLFLLLPSAAGTGELPWQPLLGGGLGLVSLPVIIGFSEMTQSLLPARKAARTAGRLLAYSVVLLGVSLLAYAWSPLTLVAALLALLLHEGMNWYSALEERSTSPSFVHPPAGRKVLAVLPGSPAEELGILPGEVLLKVNGVLLTEAAQLHDALRMNPAYCKLEVQNREGESKYLQRPIYAGDHHQLGMILVPDPDEAVTAAAKPSGIFGIIGMKTGTRTRRRGITTAGLKRAKSAEDQPPGSNEKQRPAGTVNTETLDA</sequence>
<proteinExistence type="predicted"/>
<dbReference type="InterPro" id="IPR001478">
    <property type="entry name" value="PDZ"/>
</dbReference>
<dbReference type="STRING" id="1174501.SAMN05216192_108135"/>
<feature type="transmembrane region" description="Helical" evidence="2">
    <location>
        <begin position="107"/>
        <end position="125"/>
    </location>
</feature>
<gene>
    <name evidence="4" type="ORF">SAMN05216192_108135</name>
</gene>
<dbReference type="AlphaFoldDB" id="A0A1G8NGX6"/>
<evidence type="ECO:0000313" key="5">
    <source>
        <dbReference type="Proteomes" id="UP000199050"/>
    </source>
</evidence>
<dbReference type="Pfam" id="PF17820">
    <property type="entry name" value="PDZ_6"/>
    <property type="match status" value="1"/>
</dbReference>
<evidence type="ECO:0000259" key="3">
    <source>
        <dbReference type="SMART" id="SM00228"/>
    </source>
</evidence>
<feature type="transmembrane region" description="Helical" evidence="2">
    <location>
        <begin position="14"/>
        <end position="35"/>
    </location>
</feature>
<dbReference type="InterPro" id="IPR041489">
    <property type="entry name" value="PDZ_6"/>
</dbReference>
<feature type="region of interest" description="Disordered" evidence="1">
    <location>
        <begin position="416"/>
        <end position="454"/>
    </location>
</feature>
<evidence type="ECO:0000256" key="2">
    <source>
        <dbReference type="SAM" id="Phobius"/>
    </source>
</evidence>
<feature type="transmembrane region" description="Helical" evidence="2">
    <location>
        <begin position="211"/>
        <end position="231"/>
    </location>
</feature>
<keyword evidence="2" id="KW-0472">Membrane</keyword>
<feature type="transmembrane region" description="Helical" evidence="2">
    <location>
        <begin position="251"/>
        <end position="282"/>
    </location>
</feature>
<keyword evidence="5" id="KW-1185">Reference proteome</keyword>
<feature type="transmembrane region" description="Helical" evidence="2">
    <location>
        <begin position="56"/>
        <end position="76"/>
    </location>
</feature>
<feature type="domain" description="PDZ" evidence="3">
    <location>
        <begin position="276"/>
        <end position="363"/>
    </location>
</feature>
<keyword evidence="2" id="KW-1133">Transmembrane helix</keyword>
<dbReference type="EMBL" id="FNDX01000008">
    <property type="protein sequence ID" value="SDI79337.1"/>
    <property type="molecule type" value="Genomic_DNA"/>
</dbReference>
<keyword evidence="2" id="KW-0812">Transmembrane</keyword>
<accession>A0A1G8NGX6</accession>
<dbReference type="InterPro" id="IPR036034">
    <property type="entry name" value="PDZ_sf"/>
</dbReference>
<protein>
    <recommendedName>
        <fullName evidence="3">PDZ domain-containing protein</fullName>
    </recommendedName>
</protein>
<organism evidence="4 5">
    <name type="scientific">Paenibacillus typhae</name>
    <dbReference type="NCBI Taxonomy" id="1174501"/>
    <lineage>
        <taxon>Bacteria</taxon>
        <taxon>Bacillati</taxon>
        <taxon>Bacillota</taxon>
        <taxon>Bacilli</taxon>
        <taxon>Bacillales</taxon>
        <taxon>Paenibacillaceae</taxon>
        <taxon>Paenibacillus</taxon>
    </lineage>
</organism>
<feature type="transmembrane region" description="Helical" evidence="2">
    <location>
        <begin position="145"/>
        <end position="163"/>
    </location>
</feature>
<evidence type="ECO:0000313" key="4">
    <source>
        <dbReference type="EMBL" id="SDI79337.1"/>
    </source>
</evidence>